<gene>
    <name evidence="1" type="ORF">Ctob_015780</name>
</gene>
<sequence length="108" mass="11867">MLASSLGLSVADAKGLKRTFFDAFLKLGRFGEQLKQRCREVLIALDGQCAALSTRGVSTARLIAQVHEGQAADAMMIIKHEMEHVWIAKLRLPVAVTFGPSWAEMAPW</sequence>
<name>A0A0M0K9A1_9EUKA</name>
<organism evidence="1 2">
    <name type="scientific">Chrysochromulina tobinii</name>
    <dbReference type="NCBI Taxonomy" id="1460289"/>
    <lineage>
        <taxon>Eukaryota</taxon>
        <taxon>Haptista</taxon>
        <taxon>Haptophyta</taxon>
        <taxon>Prymnesiophyceae</taxon>
        <taxon>Prymnesiales</taxon>
        <taxon>Chrysochromulinaceae</taxon>
        <taxon>Chrysochromulina</taxon>
    </lineage>
</organism>
<dbReference type="EMBL" id="JWZX01001038">
    <property type="protein sequence ID" value="KOO34948.1"/>
    <property type="molecule type" value="Genomic_DNA"/>
</dbReference>
<proteinExistence type="predicted"/>
<dbReference type="Proteomes" id="UP000037460">
    <property type="component" value="Unassembled WGS sequence"/>
</dbReference>
<keyword evidence="2" id="KW-1185">Reference proteome</keyword>
<accession>A0A0M0K9A1</accession>
<reference evidence="2" key="1">
    <citation type="journal article" date="2015" name="PLoS Genet.">
        <title>Genome Sequence and Transcriptome Analyses of Chrysochromulina tobin: Metabolic Tools for Enhanced Algal Fitness in the Prominent Order Prymnesiales (Haptophyceae).</title>
        <authorList>
            <person name="Hovde B.T."/>
            <person name="Deodato C.R."/>
            <person name="Hunsperger H.M."/>
            <person name="Ryken S.A."/>
            <person name="Yost W."/>
            <person name="Jha R.K."/>
            <person name="Patterson J."/>
            <person name="Monnat R.J. Jr."/>
            <person name="Barlow S.B."/>
            <person name="Starkenburg S.R."/>
            <person name="Cattolico R.A."/>
        </authorList>
    </citation>
    <scope>NUCLEOTIDE SEQUENCE</scope>
    <source>
        <strain evidence="2">CCMP291</strain>
    </source>
</reference>
<dbReference type="AlphaFoldDB" id="A0A0M0K9A1"/>
<protein>
    <submittedName>
        <fullName evidence="1">Uncharacterized protein</fullName>
    </submittedName>
</protein>
<comment type="caution">
    <text evidence="1">The sequence shown here is derived from an EMBL/GenBank/DDBJ whole genome shotgun (WGS) entry which is preliminary data.</text>
</comment>
<evidence type="ECO:0000313" key="1">
    <source>
        <dbReference type="EMBL" id="KOO34948.1"/>
    </source>
</evidence>
<dbReference type="SUPFAM" id="SSF56672">
    <property type="entry name" value="DNA/RNA polymerases"/>
    <property type="match status" value="1"/>
</dbReference>
<dbReference type="Gene3D" id="3.30.70.370">
    <property type="match status" value="1"/>
</dbReference>
<dbReference type="InterPro" id="IPR043502">
    <property type="entry name" value="DNA/RNA_pol_sf"/>
</dbReference>
<evidence type="ECO:0000313" key="2">
    <source>
        <dbReference type="Proteomes" id="UP000037460"/>
    </source>
</evidence>